<dbReference type="AlphaFoldDB" id="A0A232ENI4"/>
<evidence type="ECO:0000313" key="3">
    <source>
        <dbReference type="Proteomes" id="UP000215335"/>
    </source>
</evidence>
<accession>A0A232ENI4</accession>
<feature type="chain" id="PRO_5012375818" description="LCN-type CS-alpha/beta domain-containing protein" evidence="1">
    <location>
        <begin position="22"/>
        <end position="55"/>
    </location>
</feature>
<evidence type="ECO:0008006" key="4">
    <source>
        <dbReference type="Google" id="ProtNLM"/>
    </source>
</evidence>
<organism evidence="2 3">
    <name type="scientific">Trichomalopsis sarcophagae</name>
    <dbReference type="NCBI Taxonomy" id="543379"/>
    <lineage>
        <taxon>Eukaryota</taxon>
        <taxon>Metazoa</taxon>
        <taxon>Ecdysozoa</taxon>
        <taxon>Arthropoda</taxon>
        <taxon>Hexapoda</taxon>
        <taxon>Insecta</taxon>
        <taxon>Pterygota</taxon>
        <taxon>Neoptera</taxon>
        <taxon>Endopterygota</taxon>
        <taxon>Hymenoptera</taxon>
        <taxon>Apocrita</taxon>
        <taxon>Proctotrupomorpha</taxon>
        <taxon>Chalcidoidea</taxon>
        <taxon>Pteromalidae</taxon>
        <taxon>Pteromalinae</taxon>
        <taxon>Trichomalopsis</taxon>
    </lineage>
</organism>
<proteinExistence type="predicted"/>
<comment type="caution">
    <text evidence="2">The sequence shown here is derived from an EMBL/GenBank/DDBJ whole genome shotgun (WGS) entry which is preliminary data.</text>
</comment>
<protein>
    <recommendedName>
        <fullName evidence="4">LCN-type CS-alpha/beta domain-containing protein</fullName>
    </recommendedName>
</protein>
<dbReference type="EMBL" id="NNAY01003163">
    <property type="protein sequence ID" value="OXU19886.1"/>
    <property type="molecule type" value="Genomic_DNA"/>
</dbReference>
<sequence>MKYTLFILLLIAVLLAESVYGCTQFQNFKCAGKCFFNRIWQCYDRVDGDYDCICI</sequence>
<feature type="signal peptide" evidence="1">
    <location>
        <begin position="1"/>
        <end position="21"/>
    </location>
</feature>
<keyword evidence="1" id="KW-0732">Signal</keyword>
<evidence type="ECO:0000313" key="2">
    <source>
        <dbReference type="EMBL" id="OXU19886.1"/>
    </source>
</evidence>
<evidence type="ECO:0000256" key="1">
    <source>
        <dbReference type="SAM" id="SignalP"/>
    </source>
</evidence>
<keyword evidence="3" id="KW-1185">Reference proteome</keyword>
<gene>
    <name evidence="2" type="ORF">TSAR_012352</name>
</gene>
<reference evidence="2 3" key="1">
    <citation type="journal article" date="2017" name="Curr. Biol.">
        <title>The Evolution of Venom by Co-option of Single-Copy Genes.</title>
        <authorList>
            <person name="Martinson E.O."/>
            <person name="Mrinalini"/>
            <person name="Kelkar Y.D."/>
            <person name="Chang C.H."/>
            <person name="Werren J.H."/>
        </authorList>
    </citation>
    <scope>NUCLEOTIDE SEQUENCE [LARGE SCALE GENOMIC DNA]</scope>
    <source>
        <strain evidence="2 3">Alberta</strain>
        <tissue evidence="2">Whole body</tissue>
    </source>
</reference>
<name>A0A232ENI4_9HYME</name>
<dbReference type="Proteomes" id="UP000215335">
    <property type="component" value="Unassembled WGS sequence"/>
</dbReference>